<name>A0A9J6ARR3_SOLCO</name>
<proteinExistence type="predicted"/>
<dbReference type="PANTHER" id="PTHR33625:SF2">
    <property type="entry name" value="POST-SET DOMAIN-CONTAINING PROTEIN"/>
    <property type="match status" value="1"/>
</dbReference>
<dbReference type="EMBL" id="JACXVP010000002">
    <property type="protein sequence ID" value="KAG5626979.1"/>
    <property type="molecule type" value="Genomic_DNA"/>
</dbReference>
<dbReference type="PANTHER" id="PTHR33625">
    <property type="entry name" value="OS08G0179900 PROTEIN"/>
    <property type="match status" value="1"/>
</dbReference>
<organism evidence="1 2">
    <name type="scientific">Solanum commersonii</name>
    <name type="common">Commerson's wild potato</name>
    <name type="synonym">Commerson's nightshade</name>
    <dbReference type="NCBI Taxonomy" id="4109"/>
    <lineage>
        <taxon>Eukaryota</taxon>
        <taxon>Viridiplantae</taxon>
        <taxon>Streptophyta</taxon>
        <taxon>Embryophyta</taxon>
        <taxon>Tracheophyta</taxon>
        <taxon>Spermatophyta</taxon>
        <taxon>Magnoliopsida</taxon>
        <taxon>eudicotyledons</taxon>
        <taxon>Gunneridae</taxon>
        <taxon>Pentapetalae</taxon>
        <taxon>asterids</taxon>
        <taxon>lamiids</taxon>
        <taxon>Solanales</taxon>
        <taxon>Solanaceae</taxon>
        <taxon>Solanoideae</taxon>
        <taxon>Solaneae</taxon>
        <taxon>Solanum</taxon>
    </lineage>
</organism>
<keyword evidence="2" id="KW-1185">Reference proteome</keyword>
<dbReference type="Proteomes" id="UP000824120">
    <property type="component" value="Chromosome 2"/>
</dbReference>
<evidence type="ECO:0000313" key="2">
    <source>
        <dbReference type="Proteomes" id="UP000824120"/>
    </source>
</evidence>
<protein>
    <submittedName>
        <fullName evidence="1">Uncharacterized protein</fullName>
    </submittedName>
</protein>
<gene>
    <name evidence="1" type="ORF">H5410_012197</name>
</gene>
<accession>A0A9J6ARR3</accession>
<dbReference type="OrthoDB" id="737041at2759"/>
<comment type="caution">
    <text evidence="1">The sequence shown here is derived from an EMBL/GenBank/DDBJ whole genome shotgun (WGS) entry which is preliminary data.</text>
</comment>
<reference evidence="1 2" key="1">
    <citation type="submission" date="2020-09" db="EMBL/GenBank/DDBJ databases">
        <title>De no assembly of potato wild relative species, Solanum commersonii.</title>
        <authorList>
            <person name="Cho K."/>
        </authorList>
    </citation>
    <scope>NUCLEOTIDE SEQUENCE [LARGE SCALE GENOMIC DNA]</scope>
    <source>
        <strain evidence="1">LZ3.2</strain>
        <tissue evidence="1">Leaf</tissue>
    </source>
</reference>
<evidence type="ECO:0000313" key="1">
    <source>
        <dbReference type="EMBL" id="KAG5626979.1"/>
    </source>
</evidence>
<sequence length="294" mass="32357">MGGGAMLPLFTSTNSNNSFTTPTLPTLRDSNLHSPPSLSSICETPFGESWTKNRCIDYGSTSKIFDIGPFDEVDEKGTQGSPYYDSVFGSVPCSWEVEKAMSDLQSFMSGYYAPEEEMKWVEPMLNPYQSTLVKSPGNARFYDALFMLQNEPSIQRLVCSIACDRAVWEAVMSNKAVQNLQGSVISAGEAVVFTVSSLRLYAAKEEESQSSTGESDIGSLIVKWIMAITTSRIAELLQSFGSLLSEIIHDIFEPDSKEKPTSELSDLLEEKIRSSFLLSVVLLLIVIVTRTQGT</sequence>
<dbReference type="AlphaFoldDB" id="A0A9J6ARR3"/>